<evidence type="ECO:0000313" key="4">
    <source>
        <dbReference type="Proteomes" id="UP000585272"/>
    </source>
</evidence>
<keyword evidence="4" id="KW-1185">Reference proteome</keyword>
<comment type="caution">
    <text evidence="3">The sequence shown here is derived from an EMBL/GenBank/DDBJ whole genome shotgun (WGS) entry which is preliminary data.</text>
</comment>
<dbReference type="SUPFAM" id="SSF53474">
    <property type="entry name" value="alpha/beta-Hydrolases"/>
    <property type="match status" value="1"/>
</dbReference>
<proteinExistence type="predicted"/>
<dbReference type="GO" id="GO:0003824">
    <property type="term" value="F:catalytic activity"/>
    <property type="evidence" value="ECO:0007669"/>
    <property type="project" value="InterPro"/>
</dbReference>
<evidence type="ECO:0000256" key="1">
    <source>
        <dbReference type="SAM" id="MobiDB-lite"/>
    </source>
</evidence>
<dbReference type="PRINTS" id="PR00412">
    <property type="entry name" value="EPOXHYDRLASE"/>
</dbReference>
<protein>
    <submittedName>
        <fullName evidence="3">Pimeloyl-ACP methyl ester carboxylesterase</fullName>
    </submittedName>
</protein>
<evidence type="ECO:0000313" key="3">
    <source>
        <dbReference type="EMBL" id="MBB4665143.1"/>
    </source>
</evidence>
<dbReference type="PANTHER" id="PTHR46438:SF11">
    <property type="entry name" value="LIPASE-RELATED"/>
    <property type="match status" value="1"/>
</dbReference>
<reference evidence="3 4" key="1">
    <citation type="submission" date="2020-08" db="EMBL/GenBank/DDBJ databases">
        <title>Genomic Encyclopedia of Archaeal and Bacterial Type Strains, Phase II (KMG-II): from individual species to whole genera.</title>
        <authorList>
            <person name="Goeker M."/>
        </authorList>
    </citation>
    <scope>NUCLEOTIDE SEQUENCE [LARGE SCALE GENOMIC DNA]</scope>
    <source>
        <strain evidence="3 4">DSM 23288</strain>
    </source>
</reference>
<dbReference type="InterPro" id="IPR000639">
    <property type="entry name" value="Epox_hydrolase-like"/>
</dbReference>
<dbReference type="Pfam" id="PF12697">
    <property type="entry name" value="Abhydrolase_6"/>
    <property type="match status" value="1"/>
</dbReference>
<dbReference type="AlphaFoldDB" id="A0A840ILW8"/>
<dbReference type="PRINTS" id="PR00111">
    <property type="entry name" value="ABHYDROLASE"/>
</dbReference>
<feature type="domain" description="AB hydrolase-1" evidence="2">
    <location>
        <begin position="24"/>
        <end position="255"/>
    </location>
</feature>
<organism evidence="3 4">
    <name type="scientific">Conexibacter arvalis</name>
    <dbReference type="NCBI Taxonomy" id="912552"/>
    <lineage>
        <taxon>Bacteria</taxon>
        <taxon>Bacillati</taxon>
        <taxon>Actinomycetota</taxon>
        <taxon>Thermoleophilia</taxon>
        <taxon>Solirubrobacterales</taxon>
        <taxon>Conexibacteraceae</taxon>
        <taxon>Conexibacter</taxon>
    </lineage>
</organism>
<dbReference type="Proteomes" id="UP000585272">
    <property type="component" value="Unassembled WGS sequence"/>
</dbReference>
<feature type="region of interest" description="Disordered" evidence="1">
    <location>
        <begin position="270"/>
        <end position="320"/>
    </location>
</feature>
<name>A0A840ILW8_9ACTN</name>
<gene>
    <name evidence="3" type="ORF">BDZ31_004764</name>
</gene>
<dbReference type="PANTHER" id="PTHR46438">
    <property type="entry name" value="ALPHA/BETA-HYDROLASES SUPERFAMILY PROTEIN"/>
    <property type="match status" value="1"/>
</dbReference>
<accession>A0A840ILW8</accession>
<dbReference type="EMBL" id="JACHNU010000011">
    <property type="protein sequence ID" value="MBB4665143.1"/>
    <property type="molecule type" value="Genomic_DNA"/>
</dbReference>
<feature type="compositionally biased region" description="Gly residues" evidence="1">
    <location>
        <begin position="277"/>
        <end position="288"/>
    </location>
</feature>
<evidence type="ECO:0000259" key="2">
    <source>
        <dbReference type="Pfam" id="PF12697"/>
    </source>
</evidence>
<dbReference type="Gene3D" id="3.40.50.1820">
    <property type="entry name" value="alpha/beta hydrolase"/>
    <property type="match status" value="1"/>
</dbReference>
<sequence>MSLSYVNVDAGRIAYEVAGEGPLVVGVHGMGDLRSAYRHTVPALVAAGFRVATFDLRGHGDSDATFSAYDDEAAAGDLLALIDLLGGGPALVLGNSMGAAAAVIAAARAPERISGLALLGPFVRDPESGRLKELAMRAALLEPWGPAAWKAYYGSCFPGRKPADFDAHWAAVRASLSRPGRWSAFRRTTRTSHAPAEAALGEVRAPALVVMGTADPDWPDATAEARWVADALSAELLLVDSAGHYPMAEEPEQVNPALVAFARKAFAGAAGEHGSANGPGGERGGANGAAGERRGGGAAGGPRGAAGGGAAGGDTLAEAA</sequence>
<dbReference type="InterPro" id="IPR000073">
    <property type="entry name" value="AB_hydrolase_1"/>
</dbReference>
<dbReference type="InterPro" id="IPR029058">
    <property type="entry name" value="AB_hydrolase_fold"/>
</dbReference>
<feature type="compositionally biased region" description="Gly residues" evidence="1">
    <location>
        <begin position="296"/>
        <end position="312"/>
    </location>
</feature>